<keyword evidence="2" id="KW-1185">Reference proteome</keyword>
<dbReference type="STRING" id="683125.SAMN05660206_101447"/>
<evidence type="ECO:0000313" key="1">
    <source>
        <dbReference type="EMBL" id="SFS39142.1"/>
    </source>
</evidence>
<dbReference type="OrthoDB" id="698971at2"/>
<accession>A0A1I6PG05</accession>
<name>A0A1I6PG05_9SPHI</name>
<evidence type="ECO:0000313" key="2">
    <source>
        <dbReference type="Proteomes" id="UP000198785"/>
    </source>
</evidence>
<dbReference type="AlphaFoldDB" id="A0A1I6PG05"/>
<reference evidence="1 2" key="1">
    <citation type="submission" date="2016-10" db="EMBL/GenBank/DDBJ databases">
        <authorList>
            <person name="de Groot N.N."/>
        </authorList>
    </citation>
    <scope>NUCLEOTIDE SEQUENCE [LARGE SCALE GENOMIC DNA]</scope>
    <source>
        <strain evidence="1 2">DSM 22789</strain>
    </source>
</reference>
<sequence>MKIAFHLFIVSAIVFFVGCISKNSKTEVQAETNKKTNKSITFDDFKKIKGVDNVQDVPFQLSTELDSIRFFVAPHGDSAYMQVAYNMLDNYYGFEEFDDFYSMHYSIENNIANSIEVFVLKTEFTAAFDLTLKGVKLSEIRSSTYQGTDDFENKLFDKYGTITEVSEKEFIDASRNRIDEVLVKNPSVNLKNNNWTYTDRGQEHIIDQYEKKAEEDGIFYIAYIGQSKLLGLEVFQESSDLGMESYYTFYEPTSAVRLNMYSLGYPQILATRDWISYVSSNTDVGSDFVINKYIPQEKGEENILYVNFTNFKVADDKKAFWIGNETFYAEVYPHNSAPAKGKKQRAAFIKIKLKREL</sequence>
<protein>
    <submittedName>
        <fullName evidence="1">Uncharacterized protein</fullName>
    </submittedName>
</protein>
<dbReference type="Proteomes" id="UP000198785">
    <property type="component" value="Unassembled WGS sequence"/>
</dbReference>
<dbReference type="EMBL" id="FOZZ01000001">
    <property type="protein sequence ID" value="SFS39142.1"/>
    <property type="molecule type" value="Genomic_DNA"/>
</dbReference>
<organism evidence="1 2">
    <name type="scientific">Sphingobacterium wenxiniae</name>
    <dbReference type="NCBI Taxonomy" id="683125"/>
    <lineage>
        <taxon>Bacteria</taxon>
        <taxon>Pseudomonadati</taxon>
        <taxon>Bacteroidota</taxon>
        <taxon>Sphingobacteriia</taxon>
        <taxon>Sphingobacteriales</taxon>
        <taxon>Sphingobacteriaceae</taxon>
        <taxon>Sphingobacterium</taxon>
    </lineage>
</organism>
<dbReference type="PROSITE" id="PS51257">
    <property type="entry name" value="PROKAR_LIPOPROTEIN"/>
    <property type="match status" value="1"/>
</dbReference>
<dbReference type="RefSeq" id="WP_093363501.1">
    <property type="nucleotide sequence ID" value="NZ_FOZZ01000001.1"/>
</dbReference>
<gene>
    <name evidence="1" type="ORF">SAMN05660206_101447</name>
</gene>
<proteinExistence type="predicted"/>